<dbReference type="GO" id="GO:1990281">
    <property type="term" value="C:efflux pump complex"/>
    <property type="evidence" value="ECO:0007669"/>
    <property type="project" value="TreeGrafter"/>
</dbReference>
<dbReference type="Pfam" id="PF02321">
    <property type="entry name" value="OEP"/>
    <property type="match status" value="2"/>
</dbReference>
<dbReference type="SUPFAM" id="SSF56954">
    <property type="entry name" value="Outer membrane efflux proteins (OEP)"/>
    <property type="match status" value="1"/>
</dbReference>
<keyword evidence="6" id="KW-0472">Membrane</keyword>
<evidence type="ECO:0000256" key="6">
    <source>
        <dbReference type="ARBA" id="ARBA00023136"/>
    </source>
</evidence>
<sequence length="484" mass="54758">MLPRRPKIMLDFFHNTYRQKMGPILLALFLMFLPFGAKALEFDKAFSQMMAENQRLAAAISGIEQKEAEQKTARGLYYPQLQISASWTHMNAPLEVELAALNSMTGQLIHTLHPGLPPQQISAITGNLPQHYELQEQNFLKSDLTLSWPVYTGGKITAANRAADVQLQLAQSSKEALSHQMFSELVRLYFGVRLADAVVQVRREVVQGMEKHLHQAVRLEETGMIALAERLHAQVAVEEARREYKKALRDAQIARTALKSLIACEDDVKPRSPLFFYRNIPDMAVFMEKARKNNPLLLQLHQQEALASAGMQKEKSAYKPDVFLFGTRALITDDLTVLEPEWAAGAGIRFTLFDGFSRSGRVEAAHSVKNQISQLRSQAIRDMEALVESRYQRLMQAIEQIDTLAVSRTFVREYLRVRTRAFEEGFATSLDVVDAELALSKVQITHLQALFDFDLALARLLETTGSISDFEYYRTNAEKEAELP</sequence>
<gene>
    <name evidence="8" type="ORF">FIM25_02815</name>
</gene>
<dbReference type="InterPro" id="IPR051906">
    <property type="entry name" value="TolC-like"/>
</dbReference>
<dbReference type="PANTHER" id="PTHR30026:SF5">
    <property type="entry name" value="ABC-TYPE EFFLUX SYSTEM SECRETIN COMPONENT"/>
    <property type="match status" value="1"/>
</dbReference>
<dbReference type="GO" id="GO:0015562">
    <property type="term" value="F:efflux transmembrane transporter activity"/>
    <property type="evidence" value="ECO:0007669"/>
    <property type="project" value="InterPro"/>
</dbReference>
<proteinExistence type="inferred from homology"/>
<dbReference type="OrthoDB" id="9810862at2"/>
<protein>
    <submittedName>
        <fullName evidence="8">TolC family protein</fullName>
    </submittedName>
</protein>
<evidence type="ECO:0000256" key="5">
    <source>
        <dbReference type="ARBA" id="ARBA00022692"/>
    </source>
</evidence>
<evidence type="ECO:0000313" key="8">
    <source>
        <dbReference type="EMBL" id="TYT75850.1"/>
    </source>
</evidence>
<comment type="subcellular location">
    <subcellularLocation>
        <location evidence="1">Cell outer membrane</location>
    </subcellularLocation>
</comment>
<organism evidence="8 9">
    <name type="scientific">Desulfobotulus mexicanus</name>
    <dbReference type="NCBI Taxonomy" id="2586642"/>
    <lineage>
        <taxon>Bacteria</taxon>
        <taxon>Pseudomonadati</taxon>
        <taxon>Thermodesulfobacteriota</taxon>
        <taxon>Desulfobacteria</taxon>
        <taxon>Desulfobacterales</taxon>
        <taxon>Desulfobacteraceae</taxon>
        <taxon>Desulfobotulus</taxon>
    </lineage>
</organism>
<reference evidence="8 9" key="1">
    <citation type="submission" date="2019-06" db="EMBL/GenBank/DDBJ databases">
        <title>Desulfobotulus mexicanus sp. nov., a novel sulfate-reducing bacterium isolated from the sediment of an alkaline crater lake in Mexico.</title>
        <authorList>
            <person name="Hirschler-Rea A."/>
        </authorList>
    </citation>
    <scope>NUCLEOTIDE SEQUENCE [LARGE SCALE GENOMIC DNA]</scope>
    <source>
        <strain evidence="8 9">PAR22N</strain>
    </source>
</reference>
<dbReference type="Gene3D" id="1.20.1600.10">
    <property type="entry name" value="Outer membrane efflux proteins (OEP)"/>
    <property type="match status" value="1"/>
</dbReference>
<dbReference type="GO" id="GO:0015288">
    <property type="term" value="F:porin activity"/>
    <property type="evidence" value="ECO:0007669"/>
    <property type="project" value="TreeGrafter"/>
</dbReference>
<comment type="caution">
    <text evidence="8">The sequence shown here is derived from an EMBL/GenBank/DDBJ whole genome shotgun (WGS) entry which is preliminary data.</text>
</comment>
<evidence type="ECO:0000313" key="9">
    <source>
        <dbReference type="Proteomes" id="UP000321899"/>
    </source>
</evidence>
<comment type="similarity">
    <text evidence="2">Belongs to the outer membrane factor (OMF) (TC 1.B.17) family.</text>
</comment>
<evidence type="ECO:0000256" key="4">
    <source>
        <dbReference type="ARBA" id="ARBA00022452"/>
    </source>
</evidence>
<dbReference type="InterPro" id="IPR003423">
    <property type="entry name" value="OMP_efflux"/>
</dbReference>
<dbReference type="PANTHER" id="PTHR30026">
    <property type="entry name" value="OUTER MEMBRANE PROTEIN TOLC"/>
    <property type="match status" value="1"/>
</dbReference>
<keyword evidence="4" id="KW-1134">Transmembrane beta strand</keyword>
<dbReference type="AlphaFoldDB" id="A0A5Q4VI41"/>
<accession>A0A5Q4VI41</accession>
<keyword evidence="3" id="KW-0813">Transport</keyword>
<dbReference type="Proteomes" id="UP000321899">
    <property type="component" value="Unassembled WGS sequence"/>
</dbReference>
<dbReference type="GO" id="GO:0009279">
    <property type="term" value="C:cell outer membrane"/>
    <property type="evidence" value="ECO:0007669"/>
    <property type="project" value="UniProtKB-SubCell"/>
</dbReference>
<keyword evidence="9" id="KW-1185">Reference proteome</keyword>
<evidence type="ECO:0000256" key="7">
    <source>
        <dbReference type="ARBA" id="ARBA00023237"/>
    </source>
</evidence>
<dbReference type="EMBL" id="VDMB01000002">
    <property type="protein sequence ID" value="TYT75850.1"/>
    <property type="molecule type" value="Genomic_DNA"/>
</dbReference>
<evidence type="ECO:0000256" key="2">
    <source>
        <dbReference type="ARBA" id="ARBA00007613"/>
    </source>
</evidence>
<keyword evidence="5" id="KW-0812">Transmembrane</keyword>
<evidence type="ECO:0000256" key="1">
    <source>
        <dbReference type="ARBA" id="ARBA00004442"/>
    </source>
</evidence>
<evidence type="ECO:0000256" key="3">
    <source>
        <dbReference type="ARBA" id="ARBA00022448"/>
    </source>
</evidence>
<keyword evidence="7" id="KW-0998">Cell outer membrane</keyword>
<name>A0A5Q4VI41_9BACT</name>